<feature type="compositionally biased region" description="Basic and acidic residues" evidence="1">
    <location>
        <begin position="48"/>
        <end position="63"/>
    </location>
</feature>
<keyword evidence="3" id="KW-1185">Reference proteome</keyword>
<gene>
    <name evidence="2" type="ORF">FB45DRAFT_1039282</name>
</gene>
<feature type="compositionally biased region" description="Basic residues" evidence="1">
    <location>
        <begin position="64"/>
        <end position="76"/>
    </location>
</feature>
<feature type="region of interest" description="Disordered" evidence="1">
    <location>
        <begin position="48"/>
        <end position="76"/>
    </location>
</feature>
<feature type="region of interest" description="Disordered" evidence="1">
    <location>
        <begin position="1"/>
        <end position="34"/>
    </location>
</feature>
<evidence type="ECO:0000256" key="1">
    <source>
        <dbReference type="SAM" id="MobiDB-lite"/>
    </source>
</evidence>
<name>A0AAD7B445_9AGAR</name>
<sequence length="159" mass="17904">MDSTTPSSPILPPDRTRALLSSNEPPELSEAQTLQSHISEIEIQLASLRKEAAESPPSPERRAQVKTKRAALVRSRKEHQTILSPLRRMPMEMLGEIFRWTLPCPTQVMFPQPCHPMAPTPKLVDLSPWVLTHVSALARNCHLDAFIVVPRGNSLRGWY</sequence>
<proteinExistence type="predicted"/>
<organism evidence="2 3">
    <name type="scientific">Roridomyces roridus</name>
    <dbReference type="NCBI Taxonomy" id="1738132"/>
    <lineage>
        <taxon>Eukaryota</taxon>
        <taxon>Fungi</taxon>
        <taxon>Dikarya</taxon>
        <taxon>Basidiomycota</taxon>
        <taxon>Agaricomycotina</taxon>
        <taxon>Agaricomycetes</taxon>
        <taxon>Agaricomycetidae</taxon>
        <taxon>Agaricales</taxon>
        <taxon>Marasmiineae</taxon>
        <taxon>Mycenaceae</taxon>
        <taxon>Roridomyces</taxon>
    </lineage>
</organism>
<dbReference type="EMBL" id="JARKIF010000042">
    <property type="protein sequence ID" value="KAJ7609127.1"/>
    <property type="molecule type" value="Genomic_DNA"/>
</dbReference>
<protein>
    <submittedName>
        <fullName evidence="2">Uncharacterized protein</fullName>
    </submittedName>
</protein>
<dbReference type="Proteomes" id="UP001221142">
    <property type="component" value="Unassembled WGS sequence"/>
</dbReference>
<feature type="compositionally biased region" description="Polar residues" evidence="1">
    <location>
        <begin position="19"/>
        <end position="34"/>
    </location>
</feature>
<dbReference type="AlphaFoldDB" id="A0AAD7B445"/>
<comment type="caution">
    <text evidence="2">The sequence shown here is derived from an EMBL/GenBank/DDBJ whole genome shotgun (WGS) entry which is preliminary data.</text>
</comment>
<evidence type="ECO:0000313" key="3">
    <source>
        <dbReference type="Proteomes" id="UP001221142"/>
    </source>
</evidence>
<evidence type="ECO:0000313" key="2">
    <source>
        <dbReference type="EMBL" id="KAJ7609127.1"/>
    </source>
</evidence>
<reference evidence="2" key="1">
    <citation type="submission" date="2023-03" db="EMBL/GenBank/DDBJ databases">
        <title>Massive genome expansion in bonnet fungi (Mycena s.s.) driven by repeated elements and novel gene families across ecological guilds.</title>
        <authorList>
            <consortium name="Lawrence Berkeley National Laboratory"/>
            <person name="Harder C.B."/>
            <person name="Miyauchi S."/>
            <person name="Viragh M."/>
            <person name="Kuo A."/>
            <person name="Thoen E."/>
            <person name="Andreopoulos B."/>
            <person name="Lu D."/>
            <person name="Skrede I."/>
            <person name="Drula E."/>
            <person name="Henrissat B."/>
            <person name="Morin E."/>
            <person name="Kohler A."/>
            <person name="Barry K."/>
            <person name="LaButti K."/>
            <person name="Morin E."/>
            <person name="Salamov A."/>
            <person name="Lipzen A."/>
            <person name="Mereny Z."/>
            <person name="Hegedus B."/>
            <person name="Baldrian P."/>
            <person name="Stursova M."/>
            <person name="Weitz H."/>
            <person name="Taylor A."/>
            <person name="Grigoriev I.V."/>
            <person name="Nagy L.G."/>
            <person name="Martin F."/>
            <person name="Kauserud H."/>
        </authorList>
    </citation>
    <scope>NUCLEOTIDE SEQUENCE</scope>
    <source>
        <strain evidence="2">9284</strain>
    </source>
</reference>
<accession>A0AAD7B445</accession>